<dbReference type="InterPro" id="IPR016024">
    <property type="entry name" value="ARM-type_fold"/>
</dbReference>
<evidence type="ECO:0000259" key="4">
    <source>
        <dbReference type="Pfam" id="PF04869"/>
    </source>
</evidence>
<dbReference type="Pfam" id="PF18770">
    <property type="entry name" value="Arm_vescicular"/>
    <property type="match status" value="1"/>
</dbReference>
<dbReference type="EMBL" id="CAAALY010055005">
    <property type="protein sequence ID" value="VEL22168.1"/>
    <property type="molecule type" value="Genomic_DNA"/>
</dbReference>
<protein>
    <recommendedName>
        <fullName evidence="4">Vesicle tethering protein Uso1/P115-like head domain-containing protein</fullName>
    </recommendedName>
</protein>
<name>A0A448WWT0_9PLAT</name>
<accession>A0A448WWT0</accession>
<dbReference type="GO" id="GO:0006888">
    <property type="term" value="P:endoplasmic reticulum to Golgi vesicle-mediated transport"/>
    <property type="evidence" value="ECO:0007669"/>
    <property type="project" value="TreeGrafter"/>
</dbReference>
<dbReference type="Proteomes" id="UP000784294">
    <property type="component" value="Unassembled WGS sequence"/>
</dbReference>
<sequence length="480" mass="53106">MGSPEEDSGSLGAETVEKLVDRLQSSMRLDDRRDALRALKALSRNFRLEVGTLAMPNIVNSLKQDSRDSDIICYSLEALMNVMSDGFTLDTPNDSDLPADLGGQFTEIFIKDIDNVKLIVGFIDAYDLHIRRFSVRFLTILLSNRLRDVQDIILKCPMAISKIVDTLSDSREALRNDGLLLLIEATKGHSNIQKIVAFENVFDRLLNIICSEGLSDGGIVVEDCLKLLRQLLESNPPNQTLFKEGSFIQRLKPFVSLSPEDISSQLGWSAQKVANVQLMLQVIRILVSPNNKSQVTHACQTAMNECKLLASLCDIIMAHGIPSDVLTEAIYAVAEVIRGCSINQSYLAALTVPSEPPQPAVTVLLISMVNDRQSLVVRQAVLYCFQCFLASNPDGQAEIVSTLLPKTAQSHDITAGQLLCRGLFSHDSLSIWFSSISFLHIIRANRRLKEELLRVHLAPTIDSQPVSLLQQTYSLVSQVS</sequence>
<reference evidence="5" key="1">
    <citation type="submission" date="2018-11" db="EMBL/GenBank/DDBJ databases">
        <authorList>
            <consortium name="Pathogen Informatics"/>
        </authorList>
    </citation>
    <scope>NUCLEOTIDE SEQUENCE</scope>
</reference>
<dbReference type="GO" id="GO:0006886">
    <property type="term" value="P:intracellular protein transport"/>
    <property type="evidence" value="ECO:0007669"/>
    <property type="project" value="InterPro"/>
</dbReference>
<feature type="domain" description="Vesicle tethering protein Uso1/P115-like head" evidence="4">
    <location>
        <begin position="343"/>
        <end position="475"/>
    </location>
</feature>
<comment type="caution">
    <text evidence="5">The sequence shown here is derived from an EMBL/GenBank/DDBJ whole genome shotgun (WGS) entry which is preliminary data.</text>
</comment>
<keyword evidence="6" id="KW-1185">Reference proteome</keyword>
<dbReference type="OrthoDB" id="198977at2759"/>
<comment type="subcellular location">
    <subcellularLocation>
        <location evidence="1">Golgi apparatus</location>
    </subcellularLocation>
</comment>
<dbReference type="GO" id="GO:0045056">
    <property type="term" value="P:transcytosis"/>
    <property type="evidence" value="ECO:0007669"/>
    <property type="project" value="TreeGrafter"/>
</dbReference>
<dbReference type="InterPro" id="IPR041209">
    <property type="entry name" value="P115_Arm_rpt"/>
</dbReference>
<evidence type="ECO:0000313" key="5">
    <source>
        <dbReference type="EMBL" id="VEL22168.1"/>
    </source>
</evidence>
<organism evidence="5 6">
    <name type="scientific">Protopolystoma xenopodis</name>
    <dbReference type="NCBI Taxonomy" id="117903"/>
    <lineage>
        <taxon>Eukaryota</taxon>
        <taxon>Metazoa</taxon>
        <taxon>Spiralia</taxon>
        <taxon>Lophotrochozoa</taxon>
        <taxon>Platyhelminthes</taxon>
        <taxon>Monogenea</taxon>
        <taxon>Polyopisthocotylea</taxon>
        <taxon>Polystomatidea</taxon>
        <taxon>Polystomatidae</taxon>
        <taxon>Protopolystoma</taxon>
    </lineage>
</organism>
<dbReference type="Pfam" id="PF04869">
    <property type="entry name" value="Uso1_p115_head"/>
    <property type="match status" value="1"/>
</dbReference>
<keyword evidence="2" id="KW-0333">Golgi apparatus</keyword>
<dbReference type="InterPro" id="IPR006953">
    <property type="entry name" value="Vesicle_Uso1_P115_head"/>
</dbReference>
<evidence type="ECO:0000313" key="6">
    <source>
        <dbReference type="Proteomes" id="UP000784294"/>
    </source>
</evidence>
<dbReference type="SUPFAM" id="SSF48371">
    <property type="entry name" value="ARM repeat"/>
    <property type="match status" value="1"/>
</dbReference>
<dbReference type="PANTHER" id="PTHR10013">
    <property type="entry name" value="GENERAL VESICULAR TRANSPORT FACTOR P115"/>
    <property type="match status" value="1"/>
</dbReference>
<dbReference type="PANTHER" id="PTHR10013:SF0">
    <property type="entry name" value="GENERAL VESICULAR TRANSPORT FACTOR P115"/>
    <property type="match status" value="1"/>
</dbReference>
<dbReference type="GO" id="GO:0000139">
    <property type="term" value="C:Golgi membrane"/>
    <property type="evidence" value="ECO:0007669"/>
    <property type="project" value="InterPro"/>
</dbReference>
<dbReference type="AlphaFoldDB" id="A0A448WWT0"/>
<proteinExistence type="predicted"/>
<dbReference type="GO" id="GO:0012507">
    <property type="term" value="C:ER to Golgi transport vesicle membrane"/>
    <property type="evidence" value="ECO:0007669"/>
    <property type="project" value="TreeGrafter"/>
</dbReference>
<dbReference type="Gene3D" id="1.25.10.10">
    <property type="entry name" value="Leucine-rich Repeat Variant"/>
    <property type="match status" value="1"/>
</dbReference>
<dbReference type="GO" id="GO:0048211">
    <property type="term" value="P:Golgi vesicle docking"/>
    <property type="evidence" value="ECO:0007669"/>
    <property type="project" value="TreeGrafter"/>
</dbReference>
<evidence type="ECO:0000256" key="2">
    <source>
        <dbReference type="ARBA" id="ARBA00023034"/>
    </source>
</evidence>
<dbReference type="InterPro" id="IPR024095">
    <property type="entry name" value="Vesicle_P115"/>
</dbReference>
<gene>
    <name evidence="5" type="ORF">PXEA_LOCUS15608</name>
</gene>
<dbReference type="GO" id="GO:0005795">
    <property type="term" value="C:Golgi stack"/>
    <property type="evidence" value="ECO:0007669"/>
    <property type="project" value="TreeGrafter"/>
</dbReference>
<dbReference type="GO" id="GO:0048280">
    <property type="term" value="P:vesicle fusion with Golgi apparatus"/>
    <property type="evidence" value="ECO:0007669"/>
    <property type="project" value="InterPro"/>
</dbReference>
<evidence type="ECO:0000256" key="1">
    <source>
        <dbReference type="ARBA" id="ARBA00004555"/>
    </source>
</evidence>
<dbReference type="GO" id="GO:0005783">
    <property type="term" value="C:endoplasmic reticulum"/>
    <property type="evidence" value="ECO:0007669"/>
    <property type="project" value="TreeGrafter"/>
</dbReference>
<keyword evidence="3" id="KW-0175">Coiled coil</keyword>
<evidence type="ECO:0000256" key="3">
    <source>
        <dbReference type="ARBA" id="ARBA00023054"/>
    </source>
</evidence>
<dbReference type="InterPro" id="IPR011989">
    <property type="entry name" value="ARM-like"/>
</dbReference>